<organism evidence="3 4">
    <name type="scientific">Lacihabitans lacunae</name>
    <dbReference type="NCBI Taxonomy" id="1028214"/>
    <lineage>
        <taxon>Bacteria</taxon>
        <taxon>Pseudomonadati</taxon>
        <taxon>Bacteroidota</taxon>
        <taxon>Cytophagia</taxon>
        <taxon>Cytophagales</taxon>
        <taxon>Leadbetterellaceae</taxon>
        <taxon>Lacihabitans</taxon>
    </lineage>
</organism>
<protein>
    <submittedName>
        <fullName evidence="3">Helix-turn-helix transcriptional regulator</fullName>
    </submittedName>
</protein>
<dbReference type="Proteomes" id="UP001595616">
    <property type="component" value="Unassembled WGS sequence"/>
</dbReference>
<evidence type="ECO:0000259" key="2">
    <source>
        <dbReference type="Pfam" id="PF25583"/>
    </source>
</evidence>
<feature type="domain" description="WYL" evidence="1">
    <location>
        <begin position="150"/>
        <end position="215"/>
    </location>
</feature>
<dbReference type="Pfam" id="PF25583">
    <property type="entry name" value="WCX"/>
    <property type="match status" value="1"/>
</dbReference>
<dbReference type="EMBL" id="JBHRYQ010000001">
    <property type="protein sequence ID" value="MFC3809775.1"/>
    <property type="molecule type" value="Genomic_DNA"/>
</dbReference>
<evidence type="ECO:0000313" key="3">
    <source>
        <dbReference type="EMBL" id="MFC3809775.1"/>
    </source>
</evidence>
<name>A0ABV7YRU4_9BACT</name>
<reference evidence="4" key="1">
    <citation type="journal article" date="2019" name="Int. J. Syst. Evol. Microbiol.">
        <title>The Global Catalogue of Microorganisms (GCM) 10K type strain sequencing project: providing services to taxonomists for standard genome sequencing and annotation.</title>
        <authorList>
            <consortium name="The Broad Institute Genomics Platform"/>
            <consortium name="The Broad Institute Genome Sequencing Center for Infectious Disease"/>
            <person name="Wu L."/>
            <person name="Ma J."/>
        </authorList>
    </citation>
    <scope>NUCLEOTIDE SEQUENCE [LARGE SCALE GENOMIC DNA]</scope>
    <source>
        <strain evidence="4">CECT 7956</strain>
    </source>
</reference>
<evidence type="ECO:0000259" key="1">
    <source>
        <dbReference type="Pfam" id="PF13280"/>
    </source>
</evidence>
<sequence length="337" mass="40487">MSQFRNPIERYNIIHGLLTKMKGPTWRDIAESYIQKIPAYYDKRLEQVKRIVYQDIESLRNHPYNAPIDRIKMRFYYDSSKPPFSLFGVLNKDEVILANEIMVLLKQYAEFPMFKGLENVQLKINSRFDNNERNFIEFDENKEYRGLDKLHELYESIKTKKVLKIIYGEFSGKNTSHSFSPYMLKEYNNRWHIYGWNHLENEIFNFPLDRIKKIEQSNLIYREFKQNDLDFLKDLIGFTWKKDYKNNVRAEKTLIIIKVKKERANYLDTKPLHSSQEIIPDSEKRNVPNYVFYSINVYVNNELISALLSYGDDLEVMSPPELRTIIKKKILKMSTYY</sequence>
<proteinExistence type="predicted"/>
<dbReference type="InterPro" id="IPR051534">
    <property type="entry name" value="CBASS_pafABC_assoc_protein"/>
</dbReference>
<dbReference type="InterPro" id="IPR026881">
    <property type="entry name" value="WYL_dom"/>
</dbReference>
<dbReference type="PANTHER" id="PTHR34580:SF9">
    <property type="entry name" value="SLL5097 PROTEIN"/>
    <property type="match status" value="1"/>
</dbReference>
<dbReference type="InterPro" id="IPR057727">
    <property type="entry name" value="WCX_dom"/>
</dbReference>
<dbReference type="PROSITE" id="PS52050">
    <property type="entry name" value="WYL"/>
    <property type="match status" value="1"/>
</dbReference>
<dbReference type="Pfam" id="PF13280">
    <property type="entry name" value="WYL"/>
    <property type="match status" value="1"/>
</dbReference>
<feature type="domain" description="WCX" evidence="2">
    <location>
        <begin position="255"/>
        <end position="333"/>
    </location>
</feature>
<dbReference type="PANTHER" id="PTHR34580">
    <property type="match status" value="1"/>
</dbReference>
<accession>A0ABV7YRU4</accession>
<keyword evidence="4" id="KW-1185">Reference proteome</keyword>
<gene>
    <name evidence="3" type="ORF">ACFOOI_03830</name>
</gene>
<comment type="caution">
    <text evidence="3">The sequence shown here is derived from an EMBL/GenBank/DDBJ whole genome shotgun (WGS) entry which is preliminary data.</text>
</comment>
<evidence type="ECO:0000313" key="4">
    <source>
        <dbReference type="Proteomes" id="UP001595616"/>
    </source>
</evidence>
<dbReference type="RefSeq" id="WP_379835258.1">
    <property type="nucleotide sequence ID" value="NZ_JBHRYQ010000001.1"/>
</dbReference>